<dbReference type="RefSeq" id="WP_213043209.1">
    <property type="nucleotide sequence ID" value="NZ_CAJNBJ010000017.1"/>
</dbReference>
<dbReference type="Proteomes" id="UP000675880">
    <property type="component" value="Unassembled WGS sequence"/>
</dbReference>
<dbReference type="InterPro" id="IPR025263">
    <property type="entry name" value="YhdP_central"/>
</dbReference>
<dbReference type="Pfam" id="PF13116">
    <property type="entry name" value="YhdP"/>
    <property type="match status" value="1"/>
</dbReference>
<feature type="compositionally biased region" description="Low complexity" evidence="1">
    <location>
        <begin position="1128"/>
        <end position="1139"/>
    </location>
</feature>
<dbReference type="EMBL" id="CAJNBJ010000017">
    <property type="protein sequence ID" value="CAE6773089.1"/>
    <property type="molecule type" value="Genomic_DNA"/>
</dbReference>
<evidence type="ECO:0000259" key="3">
    <source>
        <dbReference type="Pfam" id="PF13116"/>
    </source>
</evidence>
<dbReference type="InterPro" id="IPR007844">
    <property type="entry name" value="AsmA"/>
</dbReference>
<protein>
    <recommendedName>
        <fullName evidence="6">AsmA family protein</fullName>
    </recommendedName>
</protein>
<proteinExistence type="predicted"/>
<keyword evidence="5" id="KW-1185">Reference proteome</keyword>
<evidence type="ECO:0000313" key="5">
    <source>
        <dbReference type="Proteomes" id="UP000675880"/>
    </source>
</evidence>
<evidence type="ECO:0000259" key="2">
    <source>
        <dbReference type="Pfam" id="PF05170"/>
    </source>
</evidence>
<organism evidence="4 5">
    <name type="scientific">Nitrospira defluvii</name>
    <dbReference type="NCBI Taxonomy" id="330214"/>
    <lineage>
        <taxon>Bacteria</taxon>
        <taxon>Pseudomonadati</taxon>
        <taxon>Nitrospirota</taxon>
        <taxon>Nitrospiria</taxon>
        <taxon>Nitrospirales</taxon>
        <taxon>Nitrospiraceae</taxon>
        <taxon>Nitrospira</taxon>
    </lineage>
</organism>
<dbReference type="Pfam" id="PF05170">
    <property type="entry name" value="AsmA"/>
    <property type="match status" value="1"/>
</dbReference>
<evidence type="ECO:0008006" key="6">
    <source>
        <dbReference type="Google" id="ProtNLM"/>
    </source>
</evidence>
<sequence>MRVRPRTVVLSLLGLVVVGVLLLLYSRELFGVDILKNFFLQQLETSLRRKIEVDRVKLVVLPSLRLELSNVGVYGHDDPSHVVFTAKEIDIVLRLLPLLKKQVVAKRIFLDEPTVTLIRNRSGHWNVLAGLPSAAKDESAYQMFSRLLQIREATIQKGHITVTDEARPDGVRTTKLESVEMALKVYPSKAQGDLHISAALPAADAPSSFSLTGTISLSESSSSLAAEEPYSVHPAFQFEGEIDTTNLRLREAADFFGPRPVPPQLQGGASLQSRIRVAPGVAGYDVVLTDVAANVDELAVTGKANMAGLLTTQPTFSITFTAPSIDLRQLFARIPAQWIHPQLPALVERRQLGGTVEILSATLTGATAPSPQLSLTGDFQIEKGTALIGNDLVPTQDLSATVSVEPGRIRVGKLSGAYGNLKITDGKAVVSFLDDGPWMELDIGGDMTAADLVKFLTKTIRADKLTSLLAQSREIEGQTHPTFRLVGPLDKPDGITFAGGEVLTEQVSLLNPSLPQRLTAMQGRIIFSQTGGVQFDQVTANVGEAQLQFNGMIGGGTPSVFQDFVIRAKGNATQLRQMLSAGAFPDDLLYGTVSAKMQLSGPSGAPHLRGEIGLNDAKLVLPTLGEKPYGSPASLELDADAVKGIGLVISRLELVVPPLRLPLKGRIILGDQFSIDASLATGTVSVSSLPEWVYRSGFEAGNLEVSMDVKGSDAEWRNWRAGGWLALTNGLMTLKGVDGSVEDLYLRLKFSKNIADIKQLSFRIKDSDVSLSGALKNWTTKPVIAVKIESAQMDLDLLIPKGHRSPIREFLETLASTSQVSATATIEKGLYKHLRFGGLSGRLTIQDGMLDLDRIVTQSGTGHAAGRMVVRLPKGEPAETEASVRMTGIPVEALLPLLGANDQPVTGDMKLTGALRGHGRNPHGLLPTLNGKVELVLQDGRILKTEKRAIWKILSILNLPAVLQGKVDLEKEGLQYNRASATLTVQNGLVKTQNIILDSPVLKISAVGSYDMPTDQLDMIWAVSPFGSYSQFLKSIPLFGRLMAGDRKGLATALFQVKGSIDDPEVTYLPMKSFTTGLTGVAQLAFDLLKNTVMLPIDILSPQEEKEPLFDPALEIQTPPSTPPPVDVPQQPARVPATP</sequence>
<evidence type="ECO:0000256" key="1">
    <source>
        <dbReference type="SAM" id="MobiDB-lite"/>
    </source>
</evidence>
<accession>A0ABN7LWS0</accession>
<dbReference type="InterPro" id="IPR052894">
    <property type="entry name" value="AsmA-related"/>
</dbReference>
<feature type="region of interest" description="Disordered" evidence="1">
    <location>
        <begin position="1108"/>
        <end position="1139"/>
    </location>
</feature>
<feature type="domain" description="AsmA" evidence="2">
    <location>
        <begin position="7"/>
        <end position="174"/>
    </location>
</feature>
<name>A0ABN7LWS0_9BACT</name>
<reference evidence="4 5" key="1">
    <citation type="submission" date="2021-02" db="EMBL/GenBank/DDBJ databases">
        <authorList>
            <person name="Han P."/>
        </authorList>
    </citation>
    <scope>NUCLEOTIDE SEQUENCE [LARGE SCALE GENOMIC DNA]</scope>
    <source>
        <strain evidence="4">Candidatus Nitrospira sp. ZN2</strain>
    </source>
</reference>
<comment type="caution">
    <text evidence="4">The sequence shown here is derived from an EMBL/GenBank/DDBJ whole genome shotgun (WGS) entry which is preliminary data.</text>
</comment>
<dbReference type="PANTHER" id="PTHR30441:SF4">
    <property type="entry name" value="PROTEIN ASMA"/>
    <property type="match status" value="1"/>
</dbReference>
<feature type="domain" description="YhdP central" evidence="3">
    <location>
        <begin position="281"/>
        <end position="1066"/>
    </location>
</feature>
<evidence type="ECO:0000313" key="4">
    <source>
        <dbReference type="EMBL" id="CAE6773089.1"/>
    </source>
</evidence>
<gene>
    <name evidence="4" type="ORF">NSPZN2_40386</name>
</gene>
<dbReference type="PANTHER" id="PTHR30441">
    <property type="entry name" value="DUF748 DOMAIN-CONTAINING PROTEIN"/>
    <property type="match status" value="1"/>
</dbReference>